<sequence length="267" mass="30920">MSPKKTSQKQLQTQTMTQVEIQRLDDSITRFYIALEQYESLLLNQEGKEPLPCTSIGGKLDITPENFEFTEDSCLFQLHLTLQAVGLMYKDNVSVAFYVEDLFRWFSLRKHQEPCKLESIAVVYLWTLLHTTDNRSLTLKDDRTERGKFMCALEERLNPINNIRANSYLDRMSDEEKANAIKEAITKIIEVEHDLGKRWVRFIEQGEDGNVSSHDRGDESSLIEGIEHLLESVSILYPQENGTLMKKDLQEAIDFLVEQHEKTEGKE</sequence>
<protein>
    <submittedName>
        <fullName evidence="1">Uncharacterized protein</fullName>
    </submittedName>
</protein>
<proteinExistence type="predicted"/>
<keyword evidence="2" id="KW-1185">Reference proteome</keyword>
<organism evidence="1 2">
    <name type="scientific">Porphyromonas gulae</name>
    <dbReference type="NCBI Taxonomy" id="111105"/>
    <lineage>
        <taxon>Bacteria</taxon>
        <taxon>Pseudomonadati</taxon>
        <taxon>Bacteroidota</taxon>
        <taxon>Bacteroidia</taxon>
        <taxon>Bacteroidales</taxon>
        <taxon>Porphyromonadaceae</taxon>
        <taxon>Porphyromonas</taxon>
    </lineage>
</organism>
<evidence type="ECO:0000313" key="2">
    <source>
        <dbReference type="Proteomes" id="UP000030146"/>
    </source>
</evidence>
<gene>
    <name evidence="1" type="ORF">HR15_11150</name>
</gene>
<dbReference type="Proteomes" id="UP000030146">
    <property type="component" value="Unassembled WGS sequence"/>
</dbReference>
<dbReference type="AlphaFoldDB" id="A0A0A2EZN2"/>
<reference evidence="1 2" key="1">
    <citation type="submission" date="2014-08" db="EMBL/GenBank/DDBJ databases">
        <title>Porphyromonas gulae strain:COT-052_OH3439 Genome sequencing.</title>
        <authorList>
            <person name="Wallis C."/>
            <person name="Deusch O."/>
            <person name="O'Flynn C."/>
            <person name="Davis I."/>
            <person name="Jospin G."/>
            <person name="Darling A.E."/>
            <person name="Coil D.A."/>
            <person name="Alexiev A."/>
            <person name="Horsfall A."/>
            <person name="Kirkwood N."/>
            <person name="Harris S."/>
            <person name="Eisen J.A."/>
        </authorList>
    </citation>
    <scope>NUCLEOTIDE SEQUENCE [LARGE SCALE GENOMIC DNA]</scope>
    <source>
        <strain evidence="2">COT-052 OH3439</strain>
    </source>
</reference>
<evidence type="ECO:0000313" key="1">
    <source>
        <dbReference type="EMBL" id="KGN84341.1"/>
    </source>
</evidence>
<dbReference type="EMBL" id="JRAK01000149">
    <property type="protein sequence ID" value="KGN84341.1"/>
    <property type="molecule type" value="Genomic_DNA"/>
</dbReference>
<dbReference type="RefSeq" id="WP_039426648.1">
    <property type="nucleotide sequence ID" value="NZ_JRAK01000149.1"/>
</dbReference>
<accession>A0A0A2EZN2</accession>
<comment type="caution">
    <text evidence="1">The sequence shown here is derived from an EMBL/GenBank/DDBJ whole genome shotgun (WGS) entry which is preliminary data.</text>
</comment>
<name>A0A0A2EZN2_9PORP</name>